<dbReference type="InParanoid" id="A0A409YJ55"/>
<dbReference type="PANTHER" id="PTHR10799">
    <property type="entry name" value="SNF2/RAD54 HELICASE FAMILY"/>
    <property type="match status" value="1"/>
</dbReference>
<dbReference type="InterPro" id="IPR049730">
    <property type="entry name" value="SNF2/RAD54-like_C"/>
</dbReference>
<dbReference type="InterPro" id="IPR000330">
    <property type="entry name" value="SNF2_N"/>
</dbReference>
<feature type="region of interest" description="Disordered" evidence="4">
    <location>
        <begin position="1"/>
        <end position="74"/>
    </location>
</feature>
<keyword evidence="8" id="KW-1185">Reference proteome</keyword>
<reference evidence="7 8" key="1">
    <citation type="journal article" date="2018" name="Evol. Lett.">
        <title>Horizontal gene cluster transfer increased hallucinogenic mushroom diversity.</title>
        <authorList>
            <person name="Reynolds H.T."/>
            <person name="Vijayakumar V."/>
            <person name="Gluck-Thaler E."/>
            <person name="Korotkin H.B."/>
            <person name="Matheny P.B."/>
            <person name="Slot J.C."/>
        </authorList>
    </citation>
    <scope>NUCLEOTIDE SEQUENCE [LARGE SCALE GENOMIC DNA]</scope>
    <source>
        <strain evidence="7 8">SRW20</strain>
    </source>
</reference>
<feature type="compositionally biased region" description="Basic residues" evidence="4">
    <location>
        <begin position="121"/>
        <end position="136"/>
    </location>
</feature>
<dbReference type="InterPro" id="IPR014001">
    <property type="entry name" value="Helicase_ATP-bd"/>
</dbReference>
<evidence type="ECO:0000256" key="1">
    <source>
        <dbReference type="ARBA" id="ARBA00022741"/>
    </source>
</evidence>
<feature type="domain" description="Helicase ATP-binding" evidence="5">
    <location>
        <begin position="181"/>
        <end position="446"/>
    </location>
</feature>
<feature type="compositionally biased region" description="Polar residues" evidence="4">
    <location>
        <begin position="14"/>
        <end position="33"/>
    </location>
</feature>
<dbReference type="PROSITE" id="PS51192">
    <property type="entry name" value="HELICASE_ATP_BIND_1"/>
    <property type="match status" value="1"/>
</dbReference>
<evidence type="ECO:0000256" key="3">
    <source>
        <dbReference type="ARBA" id="ARBA00022840"/>
    </source>
</evidence>
<gene>
    <name evidence="7" type="ORF">CVT26_004545</name>
</gene>
<feature type="compositionally biased region" description="Low complexity" evidence="4">
    <location>
        <begin position="1"/>
        <end position="11"/>
    </location>
</feature>
<dbReference type="InterPro" id="IPR001650">
    <property type="entry name" value="Helicase_C-like"/>
</dbReference>
<dbReference type="AlphaFoldDB" id="A0A409YJ55"/>
<feature type="region of interest" description="Disordered" evidence="4">
    <location>
        <begin position="105"/>
        <end position="143"/>
    </location>
</feature>
<feature type="region of interest" description="Disordered" evidence="4">
    <location>
        <begin position="278"/>
        <end position="353"/>
    </location>
</feature>
<dbReference type="OrthoDB" id="5857104at2759"/>
<evidence type="ECO:0000313" key="8">
    <source>
        <dbReference type="Proteomes" id="UP000284706"/>
    </source>
</evidence>
<dbReference type="CDD" id="cd18793">
    <property type="entry name" value="SF2_C_SNF"/>
    <property type="match status" value="1"/>
</dbReference>
<keyword evidence="2" id="KW-0378">Hydrolase</keyword>
<dbReference type="GO" id="GO:0016787">
    <property type="term" value="F:hydrolase activity"/>
    <property type="evidence" value="ECO:0007669"/>
    <property type="project" value="UniProtKB-KW"/>
</dbReference>
<organism evidence="7 8">
    <name type="scientific">Gymnopilus dilepis</name>
    <dbReference type="NCBI Taxonomy" id="231916"/>
    <lineage>
        <taxon>Eukaryota</taxon>
        <taxon>Fungi</taxon>
        <taxon>Dikarya</taxon>
        <taxon>Basidiomycota</taxon>
        <taxon>Agaricomycotina</taxon>
        <taxon>Agaricomycetes</taxon>
        <taxon>Agaricomycetidae</taxon>
        <taxon>Agaricales</taxon>
        <taxon>Agaricineae</taxon>
        <taxon>Hymenogastraceae</taxon>
        <taxon>Gymnopilus</taxon>
    </lineage>
</organism>
<keyword evidence="3" id="KW-0067">ATP-binding</keyword>
<evidence type="ECO:0000256" key="4">
    <source>
        <dbReference type="SAM" id="MobiDB-lite"/>
    </source>
</evidence>
<dbReference type="Pfam" id="PF00176">
    <property type="entry name" value="SNF2-rel_dom"/>
    <property type="match status" value="1"/>
</dbReference>
<evidence type="ECO:0000259" key="6">
    <source>
        <dbReference type="PROSITE" id="PS51194"/>
    </source>
</evidence>
<dbReference type="STRING" id="231916.A0A409YJ55"/>
<dbReference type="SUPFAM" id="SSF52540">
    <property type="entry name" value="P-loop containing nucleoside triphosphate hydrolases"/>
    <property type="match status" value="2"/>
</dbReference>
<feature type="compositionally biased region" description="Basic and acidic residues" evidence="4">
    <location>
        <begin position="559"/>
        <end position="577"/>
    </location>
</feature>
<dbReference type="Pfam" id="PF00271">
    <property type="entry name" value="Helicase_C"/>
    <property type="match status" value="1"/>
</dbReference>
<protein>
    <submittedName>
        <fullName evidence="7">Uncharacterized protein</fullName>
    </submittedName>
</protein>
<comment type="caution">
    <text evidence="7">The sequence shown here is derived from an EMBL/GenBank/DDBJ whole genome shotgun (WGS) entry which is preliminary data.</text>
</comment>
<feature type="compositionally biased region" description="Acidic residues" evidence="4">
    <location>
        <begin position="321"/>
        <end position="330"/>
    </location>
</feature>
<name>A0A409YJ55_9AGAR</name>
<sequence length="977" mass="109167">MSSPSSSSPASFNFDDNATVSRATSPQPSTAGSSPPPHALSDYSRASSEVGEIAADDTDTEIAKEPVTMEETEMQRRLARLQFVLQKSQVYSSILRERMEEEKAKQIALQAQRKQEQTGQKRGRHPYSSPRGKKKKGADGEPVAVNEADAEVHDDQAFQQPALITGAKLKPYQLEGLQWMVSLDQNGISGILADEMGLGKTLQAISFSAYLRENGNFKPFLVVCPLSVLHNWYDEYQKFAPDIPVCIYHGTPAERAELRRTVMARPGAGLINKLITKGSSKSKAKSKPKRKVGRPPKARPRIVEGRSQRGRPRKSTIVIESDTESDNDDDKEYKPDGADVDDAASMVTDDSEPGVSITVDDNGEYTAAFPVVLTTYEMIIKDRHPLSQYDWGYIVVDEGHRLKNLDCKLMQEIKKYKSAGRMILTGTPLQNNLAELWSLLNFILPDIFDDLHTFQDWFNLPELQSSMPTSQSSQIISSLHAILKPFLLRRLKADVEMNLPPKKEYVLYAPLTVRQREAYNHVLDGGIRQWLIQGGTANKGVEVVPDSDEVEILPSPSDIKGEAVKEEHEAREEETSDKRRKSKRLTMGRKKSYQVDGDDDEYFKMLERGEVDERGVKILKSQKEKESENARIGREHQARAKTKQVNNMKLQNTVMQLRKVCSHPFLFDWPIDPDTLSPVLGEELVNASGKMMVLDRLLKELFKRGHKVLLFSQFTTMLDIIEDWAVDYMGWRICRIDGKTSPLERREQMNIFQNAGEDPNAPRLFLLSTRAGGLGINLTAADTVIFYDQDWNPQMDAQAQDRAHRIGQTRPVLIFRLLSAHTVETKIMERATAKRKLEALVIAKGKFKKPAAADTNKKETMAEMAAALLRLEGEKIEVVPNTKEGKQNVLSDEDLEVLLDRSPEVFTERGQGWVSGSGLIKGMGKGSEGEAVPLTSDGQVEHAAIGAGKKAAFAVYQAPTEEGNDALAKMMGEEEAQ</sequence>
<dbReference type="SMART" id="SM00490">
    <property type="entry name" value="HELICc"/>
    <property type="match status" value="1"/>
</dbReference>
<dbReference type="SMART" id="SM00487">
    <property type="entry name" value="DEXDc"/>
    <property type="match status" value="1"/>
</dbReference>
<proteinExistence type="predicted"/>
<dbReference type="Gene3D" id="3.40.50.10810">
    <property type="entry name" value="Tandem AAA-ATPase domain"/>
    <property type="match status" value="2"/>
</dbReference>
<accession>A0A409YJ55</accession>
<evidence type="ECO:0000259" key="5">
    <source>
        <dbReference type="PROSITE" id="PS51192"/>
    </source>
</evidence>
<dbReference type="EMBL" id="NHYE01000789">
    <property type="protein sequence ID" value="PPR03018.1"/>
    <property type="molecule type" value="Genomic_DNA"/>
</dbReference>
<evidence type="ECO:0000256" key="2">
    <source>
        <dbReference type="ARBA" id="ARBA00022801"/>
    </source>
</evidence>
<dbReference type="PROSITE" id="PS51194">
    <property type="entry name" value="HELICASE_CTER"/>
    <property type="match status" value="1"/>
</dbReference>
<keyword evidence="1" id="KW-0547">Nucleotide-binding</keyword>
<feature type="domain" description="Helicase C-terminal" evidence="6">
    <location>
        <begin position="693"/>
        <end position="848"/>
    </location>
</feature>
<dbReference type="InterPro" id="IPR027417">
    <property type="entry name" value="P-loop_NTPase"/>
</dbReference>
<dbReference type="Proteomes" id="UP000284706">
    <property type="component" value="Unassembled WGS sequence"/>
</dbReference>
<dbReference type="Gene3D" id="3.40.50.300">
    <property type="entry name" value="P-loop containing nucleotide triphosphate hydrolases"/>
    <property type="match status" value="1"/>
</dbReference>
<feature type="compositionally biased region" description="Basic residues" evidence="4">
    <location>
        <begin position="578"/>
        <end position="591"/>
    </location>
</feature>
<dbReference type="InterPro" id="IPR038718">
    <property type="entry name" value="SNF2-like_sf"/>
</dbReference>
<evidence type="ECO:0000313" key="7">
    <source>
        <dbReference type="EMBL" id="PPR03018.1"/>
    </source>
</evidence>
<feature type="compositionally biased region" description="Basic residues" evidence="4">
    <location>
        <begin position="280"/>
        <end position="300"/>
    </location>
</feature>
<feature type="region of interest" description="Disordered" evidence="4">
    <location>
        <begin position="557"/>
        <end position="591"/>
    </location>
</feature>
<dbReference type="GO" id="GO:0005524">
    <property type="term" value="F:ATP binding"/>
    <property type="evidence" value="ECO:0007669"/>
    <property type="project" value="InterPro"/>
</dbReference>